<dbReference type="PANTHER" id="PTHR10996:SF257">
    <property type="entry name" value="GLYOXYLATE REDUCTASE 1"/>
    <property type="match status" value="1"/>
</dbReference>
<dbReference type="InterPro" id="IPR029753">
    <property type="entry name" value="D-isomer_DH_CS"/>
</dbReference>
<evidence type="ECO:0000256" key="1">
    <source>
        <dbReference type="ARBA" id="ARBA00005854"/>
    </source>
</evidence>
<dbReference type="InterPro" id="IPR036291">
    <property type="entry name" value="NAD(P)-bd_dom_sf"/>
</dbReference>
<evidence type="ECO:0000256" key="3">
    <source>
        <dbReference type="ARBA" id="ARBA00073306"/>
    </source>
</evidence>
<dbReference type="InterPro" id="IPR006139">
    <property type="entry name" value="D-isomer_2_OHA_DH_cat_dom"/>
</dbReference>
<feature type="domain" description="D-isomer specific 2-hydroxyacid dehydrogenase catalytic" evidence="5">
    <location>
        <begin position="56"/>
        <end position="319"/>
    </location>
</feature>
<evidence type="ECO:0000313" key="7">
    <source>
        <dbReference type="EMBL" id="CAH1255042.1"/>
    </source>
</evidence>
<reference evidence="7" key="1">
    <citation type="submission" date="2022-01" db="EMBL/GenBank/DDBJ databases">
        <authorList>
            <person name="Braso-Vives M."/>
        </authorList>
    </citation>
    <scope>NUCLEOTIDE SEQUENCE</scope>
</reference>
<dbReference type="PROSITE" id="PS00065">
    <property type="entry name" value="D_2_HYDROXYACID_DH_1"/>
    <property type="match status" value="1"/>
</dbReference>
<proteinExistence type="inferred from homology"/>
<accession>A0A8K0ENV9</accession>
<dbReference type="GO" id="GO:0016618">
    <property type="term" value="F:hydroxypyruvate reductase [NAD(P)H] activity"/>
    <property type="evidence" value="ECO:0007669"/>
    <property type="project" value="TreeGrafter"/>
</dbReference>
<dbReference type="SUPFAM" id="SSF51735">
    <property type="entry name" value="NAD(P)-binding Rossmann-fold domains"/>
    <property type="match status" value="1"/>
</dbReference>
<dbReference type="InterPro" id="IPR050223">
    <property type="entry name" value="D-isomer_2-hydroxyacid_DH"/>
</dbReference>
<protein>
    <recommendedName>
        <fullName evidence="3">Glyoxylate reductase/hydroxypyruvate reductase</fullName>
    </recommendedName>
</protein>
<dbReference type="PANTHER" id="PTHR10996">
    <property type="entry name" value="2-HYDROXYACID DEHYDROGENASE-RELATED"/>
    <property type="match status" value="1"/>
</dbReference>
<evidence type="ECO:0000313" key="8">
    <source>
        <dbReference type="Proteomes" id="UP000838412"/>
    </source>
</evidence>
<keyword evidence="8" id="KW-1185">Reference proteome</keyword>
<dbReference type="SUPFAM" id="SSF52283">
    <property type="entry name" value="Formate/glycerate dehydrogenase catalytic domain-like"/>
    <property type="match status" value="1"/>
</dbReference>
<organism evidence="7 8">
    <name type="scientific">Branchiostoma lanceolatum</name>
    <name type="common">Common lancelet</name>
    <name type="synonym">Amphioxus lanceolatum</name>
    <dbReference type="NCBI Taxonomy" id="7740"/>
    <lineage>
        <taxon>Eukaryota</taxon>
        <taxon>Metazoa</taxon>
        <taxon>Chordata</taxon>
        <taxon>Cephalochordata</taxon>
        <taxon>Leptocardii</taxon>
        <taxon>Amphioxiformes</taxon>
        <taxon>Branchiostomatidae</taxon>
        <taxon>Branchiostoma</taxon>
    </lineage>
</organism>
<comment type="similarity">
    <text evidence="1 4">Belongs to the D-isomer specific 2-hydroxyacid dehydrogenase family.</text>
</comment>
<evidence type="ECO:0000259" key="6">
    <source>
        <dbReference type="Pfam" id="PF02826"/>
    </source>
</evidence>
<keyword evidence="2 4" id="KW-0560">Oxidoreductase</keyword>
<dbReference type="InterPro" id="IPR029752">
    <property type="entry name" value="D-isomer_DH_CS1"/>
</dbReference>
<dbReference type="PROSITE" id="PS00670">
    <property type="entry name" value="D_2_HYDROXYACID_DH_2"/>
    <property type="match status" value="1"/>
</dbReference>
<dbReference type="EMBL" id="OV696687">
    <property type="protein sequence ID" value="CAH1255042.1"/>
    <property type="molecule type" value="Genomic_DNA"/>
</dbReference>
<dbReference type="OrthoDB" id="298012at2759"/>
<dbReference type="GO" id="GO:0051287">
    <property type="term" value="F:NAD binding"/>
    <property type="evidence" value="ECO:0007669"/>
    <property type="project" value="InterPro"/>
</dbReference>
<name>A0A8K0ENV9_BRALA</name>
<sequence length="330" mass="36638">MADKPLVVASLADHELYVKIVEEHFRVVWWEDYIKAPEKYNNDIQGILVDAYGRLKRVDGSLLDHLPNLKIVSTLSVGTDHLDLELLFKRGIKVSRVPDVSSDCVADWGMTLLAGMARRIVKGVDSAKNPATPFDFNIMGKKITGSTIGVVGFGRIGYKIAERACGFSMKVLYYDVFRRSEEEEKKIGATYYSKVDEMLPHCDFVVLIVPLLPTTRGMIGKKQFELMKNSAILINVARAQVVDQDALVEALKNKTIRSAAIDVTYPEPLPDDHPLRFLDNIIITPHMGANSEESRRGVVVAGVKSCIAGVKGETIPNEVQQPTHKPGKLH</sequence>
<evidence type="ECO:0000256" key="2">
    <source>
        <dbReference type="ARBA" id="ARBA00023002"/>
    </source>
</evidence>
<dbReference type="Pfam" id="PF00389">
    <property type="entry name" value="2-Hacid_dh"/>
    <property type="match status" value="1"/>
</dbReference>
<evidence type="ECO:0000256" key="4">
    <source>
        <dbReference type="RuleBase" id="RU003719"/>
    </source>
</evidence>
<evidence type="ECO:0000259" key="5">
    <source>
        <dbReference type="Pfam" id="PF00389"/>
    </source>
</evidence>
<dbReference type="InterPro" id="IPR006140">
    <property type="entry name" value="D-isomer_DH_NAD-bd"/>
</dbReference>
<dbReference type="Gene3D" id="3.40.50.720">
    <property type="entry name" value="NAD(P)-binding Rossmann-like Domain"/>
    <property type="match status" value="2"/>
</dbReference>
<dbReference type="GO" id="GO:0030267">
    <property type="term" value="F:glyoxylate reductase (NADPH) activity"/>
    <property type="evidence" value="ECO:0007669"/>
    <property type="project" value="TreeGrafter"/>
</dbReference>
<dbReference type="GO" id="GO:0005829">
    <property type="term" value="C:cytosol"/>
    <property type="evidence" value="ECO:0007669"/>
    <property type="project" value="TreeGrafter"/>
</dbReference>
<dbReference type="AlphaFoldDB" id="A0A8K0ENV9"/>
<dbReference type="Pfam" id="PF02826">
    <property type="entry name" value="2-Hacid_dh_C"/>
    <property type="match status" value="1"/>
</dbReference>
<gene>
    <name evidence="7" type="primary">PHGDH</name>
    <name evidence="7" type="ORF">BLAG_LOCUS14227</name>
</gene>
<dbReference type="Proteomes" id="UP000838412">
    <property type="component" value="Chromosome 2"/>
</dbReference>
<feature type="domain" description="D-isomer specific 2-hydroxyacid dehydrogenase NAD-binding" evidence="6">
    <location>
        <begin position="111"/>
        <end position="288"/>
    </location>
</feature>
<dbReference type="FunFam" id="3.40.50.720:FF:000026">
    <property type="entry name" value="Glyoxylate/hydroxypyruvate reductase B"/>
    <property type="match status" value="1"/>
</dbReference>